<dbReference type="PANTHER" id="PTHR45975">
    <property type="entry name" value="NUCLEOSOME-REMODELING FACTOR SUBUNIT BPTF"/>
    <property type="match status" value="1"/>
</dbReference>
<dbReference type="GO" id="GO:0006357">
    <property type="term" value="P:regulation of transcription by RNA polymerase II"/>
    <property type="evidence" value="ECO:0007669"/>
    <property type="project" value="InterPro"/>
</dbReference>
<proteinExistence type="predicted"/>
<evidence type="ECO:0000256" key="7">
    <source>
        <dbReference type="ARBA" id="ARBA00023163"/>
    </source>
</evidence>
<sequence>MSARGAKRRGRPPKSVVMERPRKFQYHLMKKPKYLLGLNNDGKGSETPNSQTSTPTASRGSSPIGSESSRRSFRPRGRPKSRGIRGRPSYRRGYNPDLVDYKDSEYHYGSDFGEDSSGKSDHDDDVLSKSSDSEMNLKDDLSDSDFSLSSYSTASGTTRKPYNYIRNPSPVPLWLQDIELPVLELPKSSDDLLIHRELVMQALSIYEVLRHFRNLVRLSPFRFEEFCAVLMCEEQTYMLAEIHIMLLKAILREEDAQQTHFGPLDQKDSINISLFFVDAVTWPEVLRSYLESDKNFDSNVLDVLTNFEYPFTEVENRLKVLQFLTDQFLITNPVREDLIHEGNFTYDDHCRICHRVGDLLCCETCPAVFHLECVEPPLQDIPQEDWQCNICRAHKVTGVNDCIPDVEKSGLLCRQEHLGFDRHGRKYWFLTRRIFVEGDNGEAWYYSCPVQFELLLESLDSVNYEAALCQEMLDFKDEIIRQMNITERITNQAKGNRKSYLEIETANILKMKKEKGERKSDESVTDMDNSLQMNSTDYANEEIVDSESNMQGSPRSGSPEDKNSEQEDDDIENVKYGKDGKKHSIATRSRTGAITPRTYSADDIKKKGDKLQDIGDNSRLTRLKAHQIATGTHLFKLGMENGYKAYNNQFSTNTAALNKPQRNEERDKKRYLSHKFSLTQASEFKWAGPVHGTKTQLLSTVRQTMLQLENAIASSLMHVNWSQLRKHWVNAVASSSSPRDFARAIIVLQACMKPAVYAPVWQESLGHIRLQRITANEREERKRIEKKEKKEREEEEERNRLLNFVKYTLGLKHQVWKQKGEEYRLHGQWGWQWLSAVRNYKYLDCRTVGLRAGPQKYMVQVKDDQGIKILAVEPSIYKYLMEKKELNNSEDRASLSALSEIININFYKNLKVFPPITKFEEINITKALTTPGRLHYPKVAKKSKLDEFLGRRTHLKLLEERQLSQANNVNKSSTPAGVIGKDLRSVLTAIGRRVATIKTQYSILNKQCRMYRCYVKDCDGQASTSCYSPVCIQRIALRRELLTLLRKANTARSSNMLTPHSNDKTDLKNSDSTMEEKKMSGAETLRAVLEGKMEDSKPLIKTEPEDNDVDVTSIPAENEVVIKTENCTDNEDKKGLVGVKLEAEEVNMEVCNEVEIGTTEEEVKTDEKANNCLDGVSSSDIKTEDGTHLNSTIKTEPGATTTSNNNTIKPKEEENNRIYSSSCTKGKVYLKKVVVSSDKKKKRTQVKYPKCSTFLTKSKKKSILILPQHELSKLARLGGKIAVSGFNHLAKVNANPQAWPYPCSRPTFKTCWLFRTISFKNLAAAGLQLRTVWACLKWDDMQVKPPSSDGKHQVTTETEIMTTEILKHRQLGNFLERTEYLLRKVVIPLEVPKTVREVQSIRTGLRKRKREEAPQNTEPQVSEEWVDESKLELWEIKLYGERLERAAVQQTMARTRSATGNLPKDKEPKVNVEDMKEKLEAQLKMQRAAHQQRKNQAAAASNAADAKPTQHVIKLVPNSSGGVETYKVVTKVAIPPSPATTAKSTLTSLLTSTTAGGVNKTFGTRRIIMTKNVDGTTRVVTGPTSILPKGATTQVQTTQQSLIKLPSTVPTQQRVQISKGPDGKLQVKGLMPGQQLVQMPDGKLHVLHTASTPVSNAVSTASTVATTSTSQQAVVKTPINSKVATNKQVVIKQVNSPVVQKVNSGNTVVVSGGQVLSSGQIVVPANNAQVVNNQIVVNNANLAQQLASGKATLATLNGQQVLIRTGPGNLLIKSPTPGQALVTSTAAPSARIVQTGGVGTPVKAGDEAGQQTESAATPTPADQAAPPPIRKNMSEEQESALLAGQPPGTIIKCITAQVIQTPQGPRIVLQGLTGSNFSQQQLAVIQQQVKQQLLKAQAEGGNQGVLGPTKIYLAVQPAQPKADSATEQSKAQVKSVNIKEEPISPTKSIVNGQQFETNQTPNSKNSGKFVLTPDYIQQTIKNALKQENLNPEVEEKLIKLQRYQEKQMKEDTTGVTTVSSAVTTTTGVGIPTTPTSNSLTLPRKRPLIQQQDTVQDLPSSEPPIKKKITKVEQKEIKTTPNNKSRSKSHEDKRKQQLQCKLLVLLFRQKEALKKEILKKRALLEKELQVVIQNEVAQEIASRTKAERTKQDEVRVTGSSKRKSVALAQAVVPGRGGGGGKSITNRRQASPSPQPPPQQAPPPPPPQPAVTNHHRSKKEKLLCICRTPYDETKFYVGCDLCNNWFHGDCVGITEEMSKSMSEFVCSECKHARETQELYCLCKQPYDESQFYICCDRCQDWFHGRCVGILQSEADNIDEYVCPNCERNRGINCVNMKNLNGKDFDALRKLIKQIQVHKNAWPFMEPVDPTEAPDYYKVIKEPMDLQTIEKRINQRHYNKLTEFIGDMTKIFDNCRYYNPRESPFFKCAESLESYFVQKVKTLRDKILENK</sequence>
<feature type="compositionally biased region" description="Low complexity" evidence="12">
    <location>
        <begin position="58"/>
        <end position="67"/>
    </location>
</feature>
<dbReference type="CDD" id="cd15559">
    <property type="entry name" value="PHD1_BPTF"/>
    <property type="match status" value="1"/>
</dbReference>
<dbReference type="InterPro" id="IPR001487">
    <property type="entry name" value="Bromodomain"/>
</dbReference>
<dbReference type="GO" id="GO:0000978">
    <property type="term" value="F:RNA polymerase II cis-regulatory region sequence-specific DNA binding"/>
    <property type="evidence" value="ECO:0007669"/>
    <property type="project" value="TreeGrafter"/>
</dbReference>
<dbReference type="PROSITE" id="PS01359">
    <property type="entry name" value="ZF_PHD_1"/>
    <property type="match status" value="1"/>
</dbReference>
<dbReference type="InterPro" id="IPR019786">
    <property type="entry name" value="Zinc_finger_PHD-type_CS"/>
</dbReference>
<keyword evidence="4" id="KW-0862">Zinc</keyword>
<feature type="coiled-coil region" evidence="11">
    <location>
        <begin position="1469"/>
        <end position="1496"/>
    </location>
</feature>
<reference evidence="16" key="1">
    <citation type="submission" date="2022-01" db="EMBL/GenBank/DDBJ databases">
        <authorList>
            <person name="King R."/>
        </authorList>
    </citation>
    <scope>NUCLEOTIDE SEQUENCE</scope>
</reference>
<keyword evidence="11" id="KW-0175">Coiled coil</keyword>
<dbReference type="GO" id="GO:0008270">
    <property type="term" value="F:zinc ion binding"/>
    <property type="evidence" value="ECO:0007669"/>
    <property type="project" value="UniProtKB-KW"/>
</dbReference>
<dbReference type="Gene3D" id="3.30.40.10">
    <property type="entry name" value="Zinc/RING finger domain, C3HC4 (zinc finger)"/>
    <property type="match status" value="3"/>
</dbReference>
<dbReference type="CDD" id="cd05509">
    <property type="entry name" value="Bromo_gcn5_like"/>
    <property type="match status" value="1"/>
</dbReference>
<name>A0A9P0HM40_NEZVI</name>
<keyword evidence="3 10" id="KW-0863">Zinc-finger</keyword>
<dbReference type="InterPro" id="IPR036427">
    <property type="entry name" value="Bromodomain-like_sf"/>
</dbReference>
<feature type="region of interest" description="Disordered" evidence="12">
    <location>
        <begin position="1054"/>
        <end position="1077"/>
    </location>
</feature>
<evidence type="ECO:0000256" key="8">
    <source>
        <dbReference type="ARBA" id="ARBA00023242"/>
    </source>
</evidence>
<dbReference type="EMBL" id="OV725081">
    <property type="protein sequence ID" value="CAH1403971.1"/>
    <property type="molecule type" value="Genomic_DNA"/>
</dbReference>
<dbReference type="PANTHER" id="PTHR45975:SF2">
    <property type="entry name" value="NUCLEOSOME-REMODELING FACTOR SUBUNIT BPTF"/>
    <property type="match status" value="1"/>
</dbReference>
<evidence type="ECO:0000256" key="4">
    <source>
        <dbReference type="ARBA" id="ARBA00022833"/>
    </source>
</evidence>
<dbReference type="InterPro" id="IPR018501">
    <property type="entry name" value="DDT_dom"/>
</dbReference>
<dbReference type="GO" id="GO:0016589">
    <property type="term" value="C:NURF complex"/>
    <property type="evidence" value="ECO:0007669"/>
    <property type="project" value="InterPro"/>
</dbReference>
<feature type="region of interest" description="Disordered" evidence="12">
    <location>
        <begin position="1404"/>
        <end position="1423"/>
    </location>
</feature>
<dbReference type="Pfam" id="PF15613">
    <property type="entry name" value="WSD"/>
    <property type="match status" value="1"/>
</dbReference>
<keyword evidence="5" id="KW-0805">Transcription regulation</keyword>
<feature type="compositionally biased region" description="Pro residues" evidence="12">
    <location>
        <begin position="2191"/>
        <end position="2207"/>
    </location>
</feature>
<feature type="region of interest" description="Disordered" evidence="12">
    <location>
        <begin position="2141"/>
        <end position="2213"/>
    </location>
</feature>
<feature type="region of interest" description="Disordered" evidence="12">
    <location>
        <begin position="1799"/>
        <end position="1834"/>
    </location>
</feature>
<feature type="compositionally biased region" description="Polar residues" evidence="12">
    <location>
        <begin position="46"/>
        <end position="57"/>
    </location>
</feature>
<dbReference type="FunFam" id="3.30.40.10:FF:000048">
    <property type="entry name" value="nucleosome-remodeling factor subunit BPTF isoform X1"/>
    <property type="match status" value="2"/>
</dbReference>
<dbReference type="SUPFAM" id="SSF57903">
    <property type="entry name" value="FYVE/PHD zinc finger"/>
    <property type="match status" value="3"/>
</dbReference>
<feature type="compositionally biased region" description="Basic residues" evidence="12">
    <location>
        <begin position="1"/>
        <end position="12"/>
    </location>
</feature>
<evidence type="ECO:0008006" key="18">
    <source>
        <dbReference type="Google" id="ProtNLM"/>
    </source>
</evidence>
<dbReference type="InterPro" id="IPR038028">
    <property type="entry name" value="BPTF"/>
</dbReference>
<evidence type="ECO:0000256" key="10">
    <source>
        <dbReference type="PROSITE-ProRule" id="PRU00146"/>
    </source>
</evidence>
<feature type="compositionally biased region" description="Polar residues" evidence="12">
    <location>
        <begin position="1188"/>
        <end position="1208"/>
    </location>
</feature>
<evidence type="ECO:0000256" key="3">
    <source>
        <dbReference type="ARBA" id="ARBA00022771"/>
    </source>
</evidence>
<feature type="coiled-coil region" evidence="11">
    <location>
        <begin position="2106"/>
        <end position="2133"/>
    </location>
</feature>
<evidence type="ECO:0000259" key="13">
    <source>
        <dbReference type="PROSITE" id="PS50014"/>
    </source>
</evidence>
<dbReference type="InterPro" id="IPR011011">
    <property type="entry name" value="Znf_FYVE_PHD"/>
</dbReference>
<evidence type="ECO:0000256" key="6">
    <source>
        <dbReference type="ARBA" id="ARBA00023117"/>
    </source>
</evidence>
<evidence type="ECO:0000256" key="11">
    <source>
        <dbReference type="SAM" id="Coils"/>
    </source>
</evidence>
<dbReference type="Pfam" id="PF02791">
    <property type="entry name" value="DDT"/>
    <property type="match status" value="1"/>
</dbReference>
<dbReference type="OrthoDB" id="784962at2759"/>
<organism evidence="16 17">
    <name type="scientific">Nezara viridula</name>
    <name type="common">Southern green stink bug</name>
    <name type="synonym">Cimex viridulus</name>
    <dbReference type="NCBI Taxonomy" id="85310"/>
    <lineage>
        <taxon>Eukaryota</taxon>
        <taxon>Metazoa</taxon>
        <taxon>Ecdysozoa</taxon>
        <taxon>Arthropoda</taxon>
        <taxon>Hexapoda</taxon>
        <taxon>Insecta</taxon>
        <taxon>Pterygota</taxon>
        <taxon>Neoptera</taxon>
        <taxon>Paraneoptera</taxon>
        <taxon>Hemiptera</taxon>
        <taxon>Heteroptera</taxon>
        <taxon>Panheteroptera</taxon>
        <taxon>Pentatomomorpha</taxon>
        <taxon>Pentatomoidea</taxon>
        <taxon>Pentatomidae</taxon>
        <taxon>Pentatominae</taxon>
        <taxon>Nezara</taxon>
    </lineage>
</organism>
<evidence type="ECO:0000313" key="16">
    <source>
        <dbReference type="EMBL" id="CAH1403971.1"/>
    </source>
</evidence>
<feature type="domain" description="PHD-type" evidence="14">
    <location>
        <begin position="2275"/>
        <end position="2326"/>
    </location>
</feature>
<evidence type="ECO:0000259" key="14">
    <source>
        <dbReference type="PROSITE" id="PS50016"/>
    </source>
</evidence>
<feature type="region of interest" description="Disordered" evidence="12">
    <location>
        <begin position="1183"/>
        <end position="1209"/>
    </location>
</feature>
<dbReference type="InterPro" id="IPR019787">
    <property type="entry name" value="Znf_PHD-finger"/>
</dbReference>
<dbReference type="Pfam" id="PF00439">
    <property type="entry name" value="Bromodomain"/>
    <property type="match status" value="1"/>
</dbReference>
<keyword evidence="2" id="KW-0479">Metal-binding</keyword>
<evidence type="ECO:0000259" key="15">
    <source>
        <dbReference type="PROSITE" id="PS50827"/>
    </source>
</evidence>
<dbReference type="PROSITE" id="PS50016">
    <property type="entry name" value="ZF_PHD_2"/>
    <property type="match status" value="3"/>
</dbReference>
<feature type="domain" description="PHD-type" evidence="14">
    <location>
        <begin position="347"/>
        <end position="394"/>
    </location>
</feature>
<keyword evidence="6 9" id="KW-0103">Bromodomain</keyword>
<dbReference type="PROSITE" id="PS50827">
    <property type="entry name" value="DDT"/>
    <property type="match status" value="1"/>
</dbReference>
<dbReference type="SMART" id="SM00249">
    <property type="entry name" value="PHD"/>
    <property type="match status" value="3"/>
</dbReference>
<dbReference type="InterPro" id="IPR018359">
    <property type="entry name" value="Bromodomain_CS"/>
</dbReference>
<feature type="domain" description="PHD-type" evidence="14">
    <location>
        <begin position="2219"/>
        <end position="2270"/>
    </location>
</feature>
<keyword evidence="8" id="KW-0539">Nucleus</keyword>
<dbReference type="Pfam" id="PF00628">
    <property type="entry name" value="PHD"/>
    <property type="match status" value="3"/>
</dbReference>
<dbReference type="PROSITE" id="PS00633">
    <property type="entry name" value="BROMODOMAIN_1"/>
    <property type="match status" value="1"/>
</dbReference>
<dbReference type="Proteomes" id="UP001152798">
    <property type="component" value="Chromosome 5"/>
</dbReference>
<comment type="subcellular location">
    <subcellularLocation>
        <location evidence="1">Nucleus</location>
    </subcellularLocation>
</comment>
<feature type="compositionally biased region" description="Basic and acidic residues" evidence="12">
    <location>
        <begin position="1061"/>
        <end position="1077"/>
    </location>
</feature>
<keyword evidence="7" id="KW-0804">Transcription</keyword>
<dbReference type="PROSITE" id="PS50014">
    <property type="entry name" value="BROMODOMAIN_2"/>
    <property type="match status" value="1"/>
</dbReference>
<feature type="compositionally biased region" description="Basic and acidic residues" evidence="12">
    <location>
        <begin position="99"/>
        <end position="108"/>
    </location>
</feature>
<evidence type="ECO:0000313" key="17">
    <source>
        <dbReference type="Proteomes" id="UP001152798"/>
    </source>
</evidence>
<evidence type="ECO:0000256" key="1">
    <source>
        <dbReference type="ARBA" id="ARBA00004123"/>
    </source>
</evidence>
<feature type="region of interest" description="Disordered" evidence="12">
    <location>
        <begin position="1"/>
        <end position="139"/>
    </location>
</feature>
<evidence type="ECO:0000256" key="9">
    <source>
        <dbReference type="PROSITE-ProRule" id="PRU00035"/>
    </source>
</evidence>
<dbReference type="InterPro" id="IPR013083">
    <property type="entry name" value="Znf_RING/FYVE/PHD"/>
</dbReference>
<feature type="compositionally biased region" description="Low complexity" evidence="12">
    <location>
        <begin position="1815"/>
        <end position="1824"/>
    </location>
</feature>
<protein>
    <recommendedName>
        <fullName evidence="18">Nucleosome-remodeling factor subunit NURF301</fullName>
    </recommendedName>
</protein>
<dbReference type="Gene3D" id="1.20.920.10">
    <property type="entry name" value="Bromodomain-like"/>
    <property type="match status" value="1"/>
</dbReference>
<gene>
    <name evidence="16" type="ORF">NEZAVI_LOCUS12473</name>
</gene>
<dbReference type="SUPFAM" id="SSF47370">
    <property type="entry name" value="Bromodomain"/>
    <property type="match status" value="1"/>
</dbReference>
<feature type="coiled-coil region" evidence="11">
    <location>
        <begin position="770"/>
        <end position="804"/>
    </location>
</feature>
<feature type="domain" description="DDT" evidence="15">
    <location>
        <begin position="196"/>
        <end position="256"/>
    </location>
</feature>
<keyword evidence="17" id="KW-1185">Reference proteome</keyword>
<feature type="compositionally biased region" description="Basic residues" evidence="12">
    <location>
        <begin position="23"/>
        <end position="33"/>
    </location>
</feature>
<feature type="compositionally biased region" description="Basic and acidic residues" evidence="12">
    <location>
        <begin position="2141"/>
        <end position="2154"/>
    </location>
</feature>
<feature type="compositionally biased region" description="Basic and acidic residues" evidence="12">
    <location>
        <begin position="116"/>
        <end position="139"/>
    </location>
</feature>
<feature type="compositionally biased region" description="Basic residues" evidence="12">
    <location>
        <begin position="71"/>
        <end position="90"/>
    </location>
</feature>
<feature type="domain" description="Bromo" evidence="13">
    <location>
        <begin position="2353"/>
        <end position="2423"/>
    </location>
</feature>
<feature type="compositionally biased region" description="Polar residues" evidence="12">
    <location>
        <begin position="526"/>
        <end position="538"/>
    </location>
</feature>
<evidence type="ECO:0000256" key="2">
    <source>
        <dbReference type="ARBA" id="ARBA00022723"/>
    </source>
</evidence>
<dbReference type="CDD" id="cd15560">
    <property type="entry name" value="PHD2_3_BPTF"/>
    <property type="match status" value="2"/>
</dbReference>
<dbReference type="InterPro" id="IPR028941">
    <property type="entry name" value="WHIM2_dom"/>
</dbReference>
<dbReference type="SMART" id="SM00571">
    <property type="entry name" value="DDT"/>
    <property type="match status" value="1"/>
</dbReference>
<dbReference type="SMART" id="SM00297">
    <property type="entry name" value="BROMO"/>
    <property type="match status" value="1"/>
</dbReference>
<feature type="region of interest" description="Disordered" evidence="12">
    <location>
        <begin position="513"/>
        <end position="587"/>
    </location>
</feature>
<feature type="compositionally biased region" description="Polar residues" evidence="12">
    <location>
        <begin position="546"/>
        <end position="556"/>
    </location>
</feature>
<evidence type="ECO:0000256" key="12">
    <source>
        <dbReference type="SAM" id="MobiDB-lite"/>
    </source>
</evidence>
<dbReference type="PRINTS" id="PR00503">
    <property type="entry name" value="BROMODOMAIN"/>
</dbReference>
<dbReference type="InterPro" id="IPR001965">
    <property type="entry name" value="Znf_PHD"/>
</dbReference>
<accession>A0A9P0HM40</accession>
<evidence type="ECO:0000256" key="5">
    <source>
        <dbReference type="ARBA" id="ARBA00023015"/>
    </source>
</evidence>
<feature type="region of interest" description="Disordered" evidence="12">
    <location>
        <begin position="2051"/>
        <end position="2094"/>
    </location>
</feature>